<organism evidence="1 2">
    <name type="scientific">Ladona fulva</name>
    <name type="common">Scarce chaser dragonfly</name>
    <name type="synonym">Libellula fulva</name>
    <dbReference type="NCBI Taxonomy" id="123851"/>
    <lineage>
        <taxon>Eukaryota</taxon>
        <taxon>Metazoa</taxon>
        <taxon>Ecdysozoa</taxon>
        <taxon>Arthropoda</taxon>
        <taxon>Hexapoda</taxon>
        <taxon>Insecta</taxon>
        <taxon>Pterygota</taxon>
        <taxon>Palaeoptera</taxon>
        <taxon>Odonata</taxon>
        <taxon>Epiprocta</taxon>
        <taxon>Anisoptera</taxon>
        <taxon>Libelluloidea</taxon>
        <taxon>Libellulidae</taxon>
        <taxon>Ladona</taxon>
    </lineage>
</organism>
<comment type="caution">
    <text evidence="1">The sequence shown here is derived from an EMBL/GenBank/DDBJ whole genome shotgun (WGS) entry which is preliminary data.</text>
</comment>
<proteinExistence type="predicted"/>
<dbReference type="AlphaFoldDB" id="A0A8K0KEB7"/>
<reference evidence="1" key="1">
    <citation type="submission" date="2013-04" db="EMBL/GenBank/DDBJ databases">
        <authorList>
            <person name="Qu J."/>
            <person name="Murali S.C."/>
            <person name="Bandaranaike D."/>
            <person name="Bellair M."/>
            <person name="Blankenburg K."/>
            <person name="Chao H."/>
            <person name="Dinh H."/>
            <person name="Doddapaneni H."/>
            <person name="Downs B."/>
            <person name="Dugan-Rocha S."/>
            <person name="Elkadiri S."/>
            <person name="Gnanaolivu R.D."/>
            <person name="Hernandez B."/>
            <person name="Javaid M."/>
            <person name="Jayaseelan J.C."/>
            <person name="Lee S."/>
            <person name="Li M."/>
            <person name="Ming W."/>
            <person name="Munidasa M."/>
            <person name="Muniz J."/>
            <person name="Nguyen L."/>
            <person name="Ongeri F."/>
            <person name="Osuji N."/>
            <person name="Pu L.-L."/>
            <person name="Puazo M."/>
            <person name="Qu C."/>
            <person name="Quiroz J."/>
            <person name="Raj R."/>
            <person name="Weissenberger G."/>
            <person name="Xin Y."/>
            <person name="Zou X."/>
            <person name="Han Y."/>
            <person name="Richards S."/>
            <person name="Worley K."/>
            <person name="Muzny D."/>
            <person name="Gibbs R."/>
        </authorList>
    </citation>
    <scope>NUCLEOTIDE SEQUENCE</scope>
    <source>
        <strain evidence="1">Sampled in the wild</strain>
    </source>
</reference>
<protein>
    <submittedName>
        <fullName evidence="1">Uncharacterized protein</fullName>
    </submittedName>
</protein>
<sequence length="90" mass="10807">MEARFERTLAKRDDLLKGECHLIEKWECEFQQHLKQNEEMRAFLEMNPLTVKKPMDPRDAFYGRKKEKNGEEKISIYVFTTRILSGKSIR</sequence>
<name>A0A8K0KEB7_LADFU</name>
<gene>
    <name evidence="1" type="ORF">J437_LFUL013346</name>
</gene>
<reference evidence="1" key="2">
    <citation type="submission" date="2017-10" db="EMBL/GenBank/DDBJ databases">
        <title>Ladona fulva Genome sequencing and assembly.</title>
        <authorList>
            <person name="Murali S."/>
            <person name="Richards S."/>
            <person name="Bandaranaike D."/>
            <person name="Bellair M."/>
            <person name="Blankenburg K."/>
            <person name="Chao H."/>
            <person name="Dinh H."/>
            <person name="Doddapaneni H."/>
            <person name="Dugan-Rocha S."/>
            <person name="Elkadiri S."/>
            <person name="Gnanaolivu R."/>
            <person name="Hernandez B."/>
            <person name="Skinner E."/>
            <person name="Javaid M."/>
            <person name="Lee S."/>
            <person name="Li M."/>
            <person name="Ming W."/>
            <person name="Munidasa M."/>
            <person name="Muniz J."/>
            <person name="Nguyen L."/>
            <person name="Hughes D."/>
            <person name="Osuji N."/>
            <person name="Pu L.-L."/>
            <person name="Puazo M."/>
            <person name="Qu C."/>
            <person name="Quiroz J."/>
            <person name="Raj R."/>
            <person name="Weissenberger G."/>
            <person name="Xin Y."/>
            <person name="Zou X."/>
            <person name="Han Y."/>
            <person name="Worley K."/>
            <person name="Muzny D."/>
            <person name="Gibbs R."/>
        </authorList>
    </citation>
    <scope>NUCLEOTIDE SEQUENCE</scope>
    <source>
        <strain evidence="1">Sampled in the wild</strain>
    </source>
</reference>
<evidence type="ECO:0000313" key="1">
    <source>
        <dbReference type="EMBL" id="KAG8233694.1"/>
    </source>
</evidence>
<accession>A0A8K0KEB7</accession>
<dbReference type="EMBL" id="KZ308740">
    <property type="protein sequence ID" value="KAG8233694.1"/>
    <property type="molecule type" value="Genomic_DNA"/>
</dbReference>
<dbReference type="Proteomes" id="UP000792457">
    <property type="component" value="Unassembled WGS sequence"/>
</dbReference>
<keyword evidence="2" id="KW-1185">Reference proteome</keyword>
<evidence type="ECO:0000313" key="2">
    <source>
        <dbReference type="Proteomes" id="UP000792457"/>
    </source>
</evidence>